<feature type="transmembrane region" description="Helical" evidence="1">
    <location>
        <begin position="218"/>
        <end position="235"/>
    </location>
</feature>
<gene>
    <name evidence="2" type="ORF">A6E74_03360</name>
</gene>
<keyword evidence="1" id="KW-0812">Transmembrane</keyword>
<feature type="transmembrane region" description="Helical" evidence="1">
    <location>
        <begin position="172"/>
        <end position="198"/>
    </location>
</feature>
<evidence type="ECO:0000256" key="1">
    <source>
        <dbReference type="SAM" id="Phobius"/>
    </source>
</evidence>
<dbReference type="EMBL" id="LWMN01000010">
    <property type="protein sequence ID" value="OAQ56462.1"/>
    <property type="molecule type" value="Genomic_DNA"/>
</dbReference>
<keyword evidence="1" id="KW-0472">Membrane</keyword>
<sequence length="273" mass="31058">MQTFPFNYFASLAGPKRLFAGRKELSWPKLFLILVFLVSFMTIPITLYYANQVTAIPSQQFLAVNQMMDQAGVEQFSHLRVVNGELKGKEAIIFENQELIVGVDLPKSVQQKSTFINFEKTQWHIQQQENGQTRSYTMNYGPSFTPAMSQTPQEFEQFLEEQFYLSNRPVIILSYSLSLGFILLVMTIMILFGASLFLWMTRKSRFSSIQTFKESANLMLNVLGVGSILAAVVGFVHFDLILMLGIQSTVAVLLLLWIFAKTGFKDERQVAEA</sequence>
<keyword evidence="3" id="KW-1185">Reference proteome</keyword>
<name>A0A179ETH0_ENTTH</name>
<proteinExistence type="predicted"/>
<dbReference type="Proteomes" id="UP000078516">
    <property type="component" value="Unassembled WGS sequence"/>
</dbReference>
<keyword evidence="1" id="KW-1133">Transmembrane helix</keyword>
<dbReference type="RefSeq" id="WP_067482152.1">
    <property type="nucleotide sequence ID" value="NZ_LWMN01000010.1"/>
</dbReference>
<accession>A0A179ETH0</accession>
<feature type="transmembrane region" description="Helical" evidence="1">
    <location>
        <begin position="241"/>
        <end position="260"/>
    </location>
</feature>
<dbReference type="AlphaFoldDB" id="A0A179ETH0"/>
<protein>
    <submittedName>
        <fullName evidence="2">Maltodextrose utilization protein MalA</fullName>
    </submittedName>
</protein>
<comment type="caution">
    <text evidence="2">The sequence shown here is derived from an EMBL/GenBank/DDBJ whole genome shotgun (WGS) entry which is preliminary data.</text>
</comment>
<evidence type="ECO:0000313" key="2">
    <source>
        <dbReference type="EMBL" id="OAQ56462.1"/>
    </source>
</evidence>
<evidence type="ECO:0000313" key="3">
    <source>
        <dbReference type="Proteomes" id="UP000078516"/>
    </source>
</evidence>
<feature type="transmembrane region" description="Helical" evidence="1">
    <location>
        <begin position="30"/>
        <end position="50"/>
    </location>
</feature>
<reference evidence="2 3" key="1">
    <citation type="submission" date="2016-04" db="EMBL/GenBank/DDBJ databases">
        <title>Draft genome of an Enterococcus thailandicus strain isolated from bovine feces.</title>
        <authorList>
            <person name="Beukers A.G."/>
            <person name="Zaheer R."/>
            <person name="Goji N."/>
            <person name="Cook S.R."/>
            <person name="Amoako K."/>
            <person name="Chaves A.V."/>
            <person name="Ward M.P."/>
            <person name="Mcallister T.A."/>
        </authorList>
    </citation>
    <scope>NUCLEOTIDE SEQUENCE [LARGE SCALE GENOMIC DNA]</scope>
    <source>
        <strain evidence="2 3">F0711D 46</strain>
    </source>
</reference>
<organism evidence="2 3">
    <name type="scientific">Enterococcus thailandicus</name>
    <dbReference type="NCBI Taxonomy" id="417368"/>
    <lineage>
        <taxon>Bacteria</taxon>
        <taxon>Bacillati</taxon>
        <taxon>Bacillota</taxon>
        <taxon>Bacilli</taxon>
        <taxon>Lactobacillales</taxon>
        <taxon>Enterococcaceae</taxon>
        <taxon>Enterococcus</taxon>
    </lineage>
</organism>